<keyword evidence="13" id="KW-0472">Membrane</keyword>
<keyword evidence="9" id="KW-0829">Tyrosine-protein kinase</keyword>
<dbReference type="InParanoid" id="A0A409W2E5"/>
<feature type="region of interest" description="Disordered" evidence="12">
    <location>
        <begin position="953"/>
        <end position="995"/>
    </location>
</feature>
<dbReference type="GO" id="GO:0005524">
    <property type="term" value="F:ATP binding"/>
    <property type="evidence" value="ECO:0007669"/>
    <property type="project" value="UniProtKB-KW"/>
</dbReference>
<evidence type="ECO:0000256" key="1">
    <source>
        <dbReference type="ARBA" id="ARBA00001695"/>
    </source>
</evidence>
<keyword evidence="8" id="KW-0067">ATP-binding</keyword>
<organism evidence="15 16">
    <name type="scientific">Gymnopilus dilepis</name>
    <dbReference type="NCBI Taxonomy" id="231916"/>
    <lineage>
        <taxon>Eukaryota</taxon>
        <taxon>Fungi</taxon>
        <taxon>Dikarya</taxon>
        <taxon>Basidiomycota</taxon>
        <taxon>Agaricomycotina</taxon>
        <taxon>Agaricomycetes</taxon>
        <taxon>Agaricomycetidae</taxon>
        <taxon>Agaricales</taxon>
        <taxon>Agaricineae</taxon>
        <taxon>Hymenogastraceae</taxon>
        <taxon>Gymnopilus</taxon>
    </lineage>
</organism>
<evidence type="ECO:0000256" key="8">
    <source>
        <dbReference type="ARBA" id="ARBA00022840"/>
    </source>
</evidence>
<keyword evidence="7 11" id="KW-0378">Hydrolase</keyword>
<name>A0A409W2E5_9AGAR</name>
<reference evidence="15 16" key="1">
    <citation type="journal article" date="2018" name="Evol. Lett.">
        <title>Horizontal gene cluster transfer increased hallucinogenic mushroom diversity.</title>
        <authorList>
            <person name="Reynolds H.T."/>
            <person name="Vijayakumar V."/>
            <person name="Gluck-Thaler E."/>
            <person name="Korotkin H.B."/>
            <person name="Matheny P.B."/>
            <person name="Slot J.C."/>
        </authorList>
    </citation>
    <scope>NUCLEOTIDE SEQUENCE [LARGE SCALE GENOMIC DNA]</scope>
    <source>
        <strain evidence="15 16">SRW20</strain>
    </source>
</reference>
<sequence length="1007" mass="106704">MRFIVPLAVSLLSFTPLSWALQYHGADFSSLVNVENSGVVYKDSSSPSGSKFETILHNHGVNLARIRVWTSTNNADYSLNYGLALAKRAAAAGMQIYVDLHYSDTWADPGHQAIPSSWPTDLNSLNTQIYTYTLNLVKAFSAQGTPIQFIEIGNEINNGILWPTGEISVNGYSPLSQLLHSAASAVRTGSPSTKIMIHLANGWDSSSVSSFYSQIFRPGQLSVSDIDVMGFSFYPFYGTGATLSALQSSLQNIINKYGKDVMVVETDWPAVCSGVTLSNTAVPVSPAGQSTWVADIRNVLSALPGGHGLGIVYWEPGWIGNAGLGSSCADNLLVDSSGNTRSSISMFSSSISRNIGFSALPLLSAPAQGDVNITHLRRSARRASNQLSGTQRHSNAHSGTEPPISGDHNIKWWQLFGSRGVVYLPVSAQDLTETHLSGWPALFLSTKMPSSLLQILDDNHGEFKYGGAGQWTLSTLVQWYQGTSNYPAFASSTAFGTFSLSFEGTSIAFIGNTPTNAFSQVATVSIDGGTPYNITYSTTPPPAYVQWYQSPTLSEGTHTIVVDHLDGTAVDYALIQVGQNTPLSGKTLVIDNDDPTIQFSGKWQRNTDEFDAGSLPDGFPLHNSTHRSSNPGDTFAFGFAGTSVQIYGILNWDNLGTLSATYTLDGNTFNQNYAVTTASPEHISQDKEAINFLYFSQDNLSAGEHNLVVTITQCQNSQYILDYVTYTPSFSSLANMPNIAPVSPVPPSSSSPSSPSSSQNPSSPSGGSGSNSPSSAGPSNSSQIPGSPSGAASSGTPSGSSNTGQGNSPSDNNSGAQGSLQNSNTGSVRTTSSNAPIGAIVGGVVGGLIFLVLLALLFFLIWKRRSRRSSKTMLANEAPASVSEGKYHAIEVEAHLTLDPGAVPQMGQLSPSDGAVSPFQDPVGTNPFAFNSGSIADLKRQRADSSSNVIPLGVSSASAQRSTSPETANATSSASMDLEYMQDEGGPPAYDDLAHRRNTLRNTLRSR</sequence>
<dbReference type="InterPro" id="IPR049328">
    <property type="entry name" value="TM_ErbB1"/>
</dbReference>
<keyword evidence="4" id="KW-0808">Transferase</keyword>
<feature type="compositionally biased region" description="Polar residues" evidence="12">
    <location>
        <begin position="811"/>
        <end position="830"/>
    </location>
</feature>
<dbReference type="InterPro" id="IPR011683">
    <property type="entry name" value="Glyco_hydro_53"/>
</dbReference>
<dbReference type="Gene3D" id="2.60.120.260">
    <property type="entry name" value="Galactose-binding domain-like"/>
    <property type="match status" value="2"/>
</dbReference>
<comment type="caution">
    <text evidence="15">The sequence shown here is derived from an EMBL/GenBank/DDBJ whole genome shotgun (WGS) entry which is preliminary data.</text>
</comment>
<dbReference type="AlphaFoldDB" id="A0A409W2E5"/>
<keyword evidence="13" id="KW-0812">Transmembrane</keyword>
<dbReference type="InterPro" id="IPR017853">
    <property type="entry name" value="GH"/>
</dbReference>
<feature type="compositionally biased region" description="Low complexity" evidence="12">
    <location>
        <begin position="750"/>
        <end position="810"/>
    </location>
</feature>
<comment type="similarity">
    <text evidence="2 11">Belongs to the glycosyl hydrolase 53 family.</text>
</comment>
<dbReference type="InterPro" id="IPR044912">
    <property type="entry name" value="Egfr_JX_dom"/>
</dbReference>
<dbReference type="OrthoDB" id="110914at2759"/>
<dbReference type="Proteomes" id="UP000284706">
    <property type="component" value="Unassembled WGS sequence"/>
</dbReference>
<protein>
    <recommendedName>
        <fullName evidence="11">Arabinogalactan endo-beta-1,4-galactanase</fullName>
        <ecNumber evidence="11">3.2.1.89</ecNumber>
    </recommendedName>
</protein>
<evidence type="ECO:0000256" key="3">
    <source>
        <dbReference type="ARBA" id="ARBA00022553"/>
    </source>
</evidence>
<dbReference type="Gene3D" id="3.20.20.80">
    <property type="entry name" value="Glycosidases"/>
    <property type="match status" value="1"/>
</dbReference>
<evidence type="ECO:0000256" key="12">
    <source>
        <dbReference type="SAM" id="MobiDB-lite"/>
    </source>
</evidence>
<keyword evidence="11" id="KW-0732">Signal</keyword>
<keyword evidence="6" id="KW-0418">Kinase</keyword>
<dbReference type="GO" id="GO:0045490">
    <property type="term" value="P:pectin catabolic process"/>
    <property type="evidence" value="ECO:0007669"/>
    <property type="project" value="TreeGrafter"/>
</dbReference>
<dbReference type="PANTHER" id="PTHR34983">
    <property type="entry name" value="ARABINOGALACTAN ENDO-BETA-1,4-GALACTANASE A"/>
    <property type="match status" value="1"/>
</dbReference>
<evidence type="ECO:0000256" key="13">
    <source>
        <dbReference type="SAM" id="Phobius"/>
    </source>
</evidence>
<evidence type="ECO:0000256" key="11">
    <source>
        <dbReference type="RuleBase" id="RU361192"/>
    </source>
</evidence>
<evidence type="ECO:0000256" key="5">
    <source>
        <dbReference type="ARBA" id="ARBA00022741"/>
    </source>
</evidence>
<gene>
    <name evidence="15" type="ORF">CVT26_002911</name>
</gene>
<evidence type="ECO:0000256" key="6">
    <source>
        <dbReference type="ARBA" id="ARBA00022777"/>
    </source>
</evidence>
<dbReference type="EMBL" id="NHYE01005444">
    <property type="protein sequence ID" value="PPQ72694.1"/>
    <property type="molecule type" value="Genomic_DNA"/>
</dbReference>
<dbReference type="GO" id="GO:0004713">
    <property type="term" value="F:protein tyrosine kinase activity"/>
    <property type="evidence" value="ECO:0007669"/>
    <property type="project" value="UniProtKB-KW"/>
</dbReference>
<evidence type="ECO:0000256" key="7">
    <source>
        <dbReference type="ARBA" id="ARBA00022801"/>
    </source>
</evidence>
<evidence type="ECO:0000313" key="16">
    <source>
        <dbReference type="Proteomes" id="UP000284706"/>
    </source>
</evidence>
<evidence type="ECO:0000313" key="15">
    <source>
        <dbReference type="EMBL" id="PPQ72694.1"/>
    </source>
</evidence>
<keyword evidence="16" id="KW-1185">Reference proteome</keyword>
<keyword evidence="10 11" id="KW-0326">Glycosidase</keyword>
<dbReference type="SUPFAM" id="SSF51445">
    <property type="entry name" value="(Trans)glycosidases"/>
    <property type="match status" value="1"/>
</dbReference>
<dbReference type="GO" id="GO:0031218">
    <property type="term" value="F:arabinogalactan endo-1,4-beta-galactosidase activity"/>
    <property type="evidence" value="ECO:0007669"/>
    <property type="project" value="UniProtKB-EC"/>
</dbReference>
<evidence type="ECO:0000256" key="10">
    <source>
        <dbReference type="ARBA" id="ARBA00023295"/>
    </source>
</evidence>
<feature type="transmembrane region" description="Helical" evidence="13">
    <location>
        <begin position="837"/>
        <end position="862"/>
    </location>
</feature>
<keyword evidence="3" id="KW-0597">Phosphoprotein</keyword>
<evidence type="ECO:0000259" key="14">
    <source>
        <dbReference type="Pfam" id="PF21314"/>
    </source>
</evidence>
<feature type="signal peptide" evidence="11">
    <location>
        <begin position="1"/>
        <end position="20"/>
    </location>
</feature>
<evidence type="ECO:0000256" key="9">
    <source>
        <dbReference type="ARBA" id="ARBA00023137"/>
    </source>
</evidence>
<keyword evidence="5" id="KW-0547">Nucleotide-binding</keyword>
<dbReference type="PANTHER" id="PTHR34983:SF1">
    <property type="entry name" value="ARABINOGALACTAN ENDO-BETA-1,4-GALACTANASE A"/>
    <property type="match status" value="1"/>
</dbReference>
<feature type="compositionally biased region" description="Polar residues" evidence="12">
    <location>
        <begin position="382"/>
        <end position="398"/>
    </location>
</feature>
<dbReference type="GO" id="GO:0015926">
    <property type="term" value="F:glucosidase activity"/>
    <property type="evidence" value="ECO:0007669"/>
    <property type="project" value="InterPro"/>
</dbReference>
<evidence type="ECO:0000256" key="4">
    <source>
        <dbReference type="ARBA" id="ARBA00022679"/>
    </source>
</evidence>
<dbReference type="STRING" id="231916.A0A409W2E5"/>
<evidence type="ECO:0000256" key="2">
    <source>
        <dbReference type="ARBA" id="ARBA00010687"/>
    </source>
</evidence>
<keyword evidence="13" id="KW-1133">Transmembrane helix</keyword>
<feature type="region of interest" description="Disordered" evidence="12">
    <location>
        <begin position="382"/>
        <end position="403"/>
    </location>
</feature>
<feature type="domain" description="Epidermal growth factor receptor-like transmembrane-juxtamembrane segment" evidence="14">
    <location>
        <begin position="840"/>
        <end position="873"/>
    </location>
</feature>
<dbReference type="Pfam" id="PF07745">
    <property type="entry name" value="Glyco_hydro_53"/>
    <property type="match status" value="1"/>
</dbReference>
<dbReference type="Pfam" id="PF21314">
    <property type="entry name" value="TM_ErbB1"/>
    <property type="match status" value="1"/>
</dbReference>
<feature type="compositionally biased region" description="Polar residues" evidence="12">
    <location>
        <begin position="953"/>
        <end position="975"/>
    </location>
</feature>
<dbReference type="EC" id="3.2.1.89" evidence="11"/>
<dbReference type="Gene3D" id="6.10.250.2930">
    <property type="match status" value="1"/>
</dbReference>
<feature type="region of interest" description="Disordered" evidence="12">
    <location>
        <begin position="743"/>
        <end position="830"/>
    </location>
</feature>
<comment type="catalytic activity">
    <reaction evidence="1 11">
        <text>The enzyme specifically hydrolyzes (1-&gt;4)-beta-D-galactosidic linkages in type I arabinogalactans.</text>
        <dbReference type="EC" id="3.2.1.89"/>
    </reaction>
</comment>
<proteinExistence type="inferred from homology"/>
<feature type="chain" id="PRO_5018812333" description="Arabinogalactan endo-beta-1,4-galactanase" evidence="11">
    <location>
        <begin position="21"/>
        <end position="1007"/>
    </location>
</feature>
<accession>A0A409W2E5</accession>